<dbReference type="InterPro" id="IPR050729">
    <property type="entry name" value="Rho-GAP"/>
</dbReference>
<reference evidence="7" key="1">
    <citation type="submission" date="2021-06" db="EMBL/GenBank/DDBJ databases">
        <authorList>
            <person name="Kallberg Y."/>
            <person name="Tangrot J."/>
            <person name="Rosling A."/>
        </authorList>
    </citation>
    <scope>NUCLEOTIDE SEQUENCE</scope>
    <source>
        <strain evidence="7">FL130A</strain>
    </source>
</reference>
<feature type="compositionally biased region" description="Low complexity" evidence="3">
    <location>
        <begin position="431"/>
        <end position="444"/>
    </location>
</feature>
<dbReference type="CDD" id="cd06093">
    <property type="entry name" value="PX_domain"/>
    <property type="match status" value="1"/>
</dbReference>
<feature type="region of interest" description="Disordered" evidence="3">
    <location>
        <begin position="526"/>
        <end position="548"/>
    </location>
</feature>
<dbReference type="SMART" id="SM00312">
    <property type="entry name" value="PX"/>
    <property type="match status" value="1"/>
</dbReference>
<feature type="compositionally biased region" description="Polar residues" evidence="3">
    <location>
        <begin position="630"/>
        <end position="640"/>
    </location>
</feature>
<evidence type="ECO:0000313" key="8">
    <source>
        <dbReference type="Proteomes" id="UP000789508"/>
    </source>
</evidence>
<keyword evidence="8" id="KW-1185">Reference proteome</keyword>
<feature type="compositionally biased region" description="Low complexity" evidence="3">
    <location>
        <begin position="291"/>
        <end position="324"/>
    </location>
</feature>
<feature type="compositionally biased region" description="Polar residues" evidence="3">
    <location>
        <begin position="1048"/>
        <end position="1065"/>
    </location>
</feature>
<dbReference type="Gene3D" id="2.30.29.30">
    <property type="entry name" value="Pleckstrin-homology domain (PH domain)/Phosphotyrosine-binding domain (PTB)"/>
    <property type="match status" value="1"/>
</dbReference>
<dbReference type="CDD" id="cd13277">
    <property type="entry name" value="PH_Bem3"/>
    <property type="match status" value="1"/>
</dbReference>
<name>A0A9N9AV20_9GLOM</name>
<dbReference type="GO" id="GO:0035091">
    <property type="term" value="F:phosphatidylinositol binding"/>
    <property type="evidence" value="ECO:0007669"/>
    <property type="project" value="InterPro"/>
</dbReference>
<evidence type="ECO:0000259" key="4">
    <source>
        <dbReference type="PROSITE" id="PS50003"/>
    </source>
</evidence>
<feature type="compositionally biased region" description="Basic and acidic residues" evidence="3">
    <location>
        <begin position="400"/>
        <end position="415"/>
    </location>
</feature>
<feature type="region of interest" description="Disordered" evidence="3">
    <location>
        <begin position="1107"/>
        <end position="1131"/>
    </location>
</feature>
<evidence type="ECO:0000256" key="2">
    <source>
        <dbReference type="SAM" id="Coils"/>
    </source>
</evidence>
<dbReference type="PROSITE" id="PS50003">
    <property type="entry name" value="PH_DOMAIN"/>
    <property type="match status" value="1"/>
</dbReference>
<evidence type="ECO:0000259" key="6">
    <source>
        <dbReference type="PROSITE" id="PS50238"/>
    </source>
</evidence>
<dbReference type="InterPro" id="IPR011993">
    <property type="entry name" value="PH-like_dom_sf"/>
</dbReference>
<feature type="compositionally biased region" description="Polar residues" evidence="3">
    <location>
        <begin position="591"/>
        <end position="610"/>
    </location>
</feature>
<evidence type="ECO:0000259" key="5">
    <source>
        <dbReference type="PROSITE" id="PS50195"/>
    </source>
</evidence>
<dbReference type="Proteomes" id="UP000789508">
    <property type="component" value="Unassembled WGS sequence"/>
</dbReference>
<evidence type="ECO:0000313" key="7">
    <source>
        <dbReference type="EMBL" id="CAG8541157.1"/>
    </source>
</evidence>
<feature type="compositionally biased region" description="Basic and acidic residues" evidence="3">
    <location>
        <begin position="1120"/>
        <end position="1131"/>
    </location>
</feature>
<feature type="compositionally biased region" description="Low complexity" evidence="3">
    <location>
        <begin position="239"/>
        <end position="248"/>
    </location>
</feature>
<feature type="region of interest" description="Disordered" evidence="3">
    <location>
        <begin position="1606"/>
        <end position="1630"/>
    </location>
</feature>
<proteinExistence type="predicted"/>
<dbReference type="GO" id="GO:0007165">
    <property type="term" value="P:signal transduction"/>
    <property type="evidence" value="ECO:0007669"/>
    <property type="project" value="InterPro"/>
</dbReference>
<dbReference type="PANTHER" id="PTHR23176">
    <property type="entry name" value="RHO/RAC/CDC GTPASE-ACTIVATING PROTEIN"/>
    <property type="match status" value="1"/>
</dbReference>
<dbReference type="GO" id="GO:0005737">
    <property type="term" value="C:cytoplasm"/>
    <property type="evidence" value="ECO:0007669"/>
    <property type="project" value="TreeGrafter"/>
</dbReference>
<feature type="compositionally biased region" description="Basic and acidic residues" evidence="3">
    <location>
        <begin position="1081"/>
        <end position="1090"/>
    </location>
</feature>
<feature type="compositionally biased region" description="Low complexity" evidence="3">
    <location>
        <begin position="346"/>
        <end position="360"/>
    </location>
</feature>
<gene>
    <name evidence="7" type="ORF">ALEPTO_LOCUS5417</name>
</gene>
<feature type="region of interest" description="Disordered" evidence="3">
    <location>
        <begin position="489"/>
        <end position="508"/>
    </location>
</feature>
<dbReference type="SUPFAM" id="SSF48350">
    <property type="entry name" value="GTPase activation domain, GAP"/>
    <property type="match status" value="1"/>
</dbReference>
<dbReference type="Pfam" id="PF00787">
    <property type="entry name" value="PX"/>
    <property type="match status" value="1"/>
</dbReference>
<dbReference type="PROSITE" id="PS50238">
    <property type="entry name" value="RHOGAP"/>
    <property type="match status" value="1"/>
</dbReference>
<feature type="compositionally biased region" description="Polar residues" evidence="3">
    <location>
        <begin position="1387"/>
        <end position="1396"/>
    </location>
</feature>
<dbReference type="OrthoDB" id="185175at2759"/>
<feature type="region of interest" description="Disordered" evidence="3">
    <location>
        <begin position="157"/>
        <end position="444"/>
    </location>
</feature>
<dbReference type="InterPro" id="IPR036871">
    <property type="entry name" value="PX_dom_sf"/>
</dbReference>
<feature type="compositionally biased region" description="Polar residues" evidence="3">
    <location>
        <begin position="168"/>
        <end position="204"/>
    </location>
</feature>
<feature type="compositionally biased region" description="Polar residues" evidence="3">
    <location>
        <begin position="526"/>
        <end position="541"/>
    </location>
</feature>
<sequence>MSSPSKRQNANQDGGGNMNSTSRISNNGMQAPPQQTVEEVIKERNNLRSQNDQLWKIIEKQKQIINNLQNDNKKLAYEKERLLGKLKETGNGANGSDALGRFWLQDEEFGGVGNGVSVKRGGSLNIVRTDHHHIGSNKSTILDNSVLSNLSQKSAVPTLPNIEEKNQGIPSPSASVSLRTTNNNSSLKQYQPQTENISQTQQTKTPPSLPSSSENTSSSPVTTTSSNSISPSSSPPPSSEITYDVSSGGISGGDGEEGIDSRSNTPISIDSEQSSSSPPIALTQLMTGAKQSSPPQQLSSPQTSPKQNPSSPTSVKSSGSSGSGARHKYNDTNDTELDDSFVLQFSTPSPTSVSMSTSDSANGNHSLPKENKKANYRLSQLPPRKSSDHSDESTSNPVSPRDDSAYSKTSKDSTHKNGHLHTLSLPINGPTVQINTTSSPTTTTITTKEDTMTHETCNKHSSTGSLTHINSVPNLTTYLSATSESADGINSNVNKKSPKHAKSFESMTQNKRISAVSMPNELQSYHIQSEGNKPALTTSGGTLDVSPTRKNRNSALIMKTNSLPVEGQSLLLSATETSSPNSEGRKHHLKNQLSMNDLHSLTTPNMFTNDSSSSPARRPLQSSPPRSSSTNSVTQEQSAAPPTPPRPSLQRSDTPTLISADAISGISVKVEGSNIKTNEKGKEVLAFVISVGQAKIHEGIVIGMEEELWRVEKLYSDFLALDAKLKQRQNRSLKIGKLPDKNLFTNNAPSKVDQRKLALENYLKHIISLPLKDTKDLCEFLSTDVVEREDPEYLNSMGHKEGYLTKRGKNFGGWKTRYFVLKSAVLEYYESKDGHHLGTIRLTNAQIGRQQSTVEADLAGNENSYRHAFLILEPKHGSKGSTRHVLCAESDAERDQWVDALLQYVVNEDDLQETKKRGKEKATKLAKQNIEKINAQPISQLGRDENNYKLIVSEAVLQQAKEEIRQENSPTKHKTNNDSISRKIINVDGESTNFNYDAQSNNNSNYVPTHHVSSSITSYQSFGSQSSSSLPANLNLSFQQQQQQDASLYSQSRLGVSTTSQSNKRGSMLETEYNGNNPMRPQRDGTPEPKEVFSVQQQLASSGGATTLLPVFNQNPSNGRRAEEDKKDKDRRGVRMTFFGKSMFGGGKEEKKHRPDIAPDPNRIVFGVPLDQAIAVARIKEGYELPAVVYRCIEYLDAKNAAFEEGIYRLSGSNATIKLLRERFNTEGDVNLLAEGEYYDVHAVAGVLKAYLRELPTSVLTRELHMEFVNVIDLLERRDRINELGRLVSALPLSNYTLLRTLTGHLIRVVQNSDINKMTVRNIGIVFSPTLGIPAGVFSLFMAEFEYIFFTDGDGVAAPRSIEEPETVSHTINNNRSPNSPSFRSPTINTNISTNPIANTEAPISIDDEEPLIALSPKSAMRRRDIRDELSGRSNRNSVHYLDNAPESVVGLERKMTVKALNRSDDDDEEVNDLELQVEDDDLESESSASIEDPNITQYNPHQSPISGNSASSAPQSPHSPSANSTLPRSNSAPTTHDNSSLQIQNTLSNNNNHHQQSYDDNLSERDIRKQRRLTVRNFTQRDSMYEVFNEQHRELKEMLMMNERNSSPSASSSMPVPKNGGGGIPNEMI</sequence>
<feature type="region of interest" description="Disordered" evidence="3">
    <location>
        <begin position="962"/>
        <end position="982"/>
    </location>
</feature>
<dbReference type="InterPro" id="IPR001849">
    <property type="entry name" value="PH_domain"/>
</dbReference>
<dbReference type="InterPro" id="IPR000198">
    <property type="entry name" value="RhoGAP_dom"/>
</dbReference>
<feature type="compositionally biased region" description="Low complexity" evidence="3">
    <location>
        <begin position="1510"/>
        <end position="1525"/>
    </location>
</feature>
<feature type="region of interest" description="Disordered" evidence="3">
    <location>
        <begin position="1476"/>
        <end position="1567"/>
    </location>
</feature>
<dbReference type="SMART" id="SM00233">
    <property type="entry name" value="PH"/>
    <property type="match status" value="1"/>
</dbReference>
<feature type="coiled-coil region" evidence="2">
    <location>
        <begin position="58"/>
        <end position="85"/>
    </location>
</feature>
<feature type="region of interest" description="Disordered" evidence="3">
    <location>
        <begin position="1"/>
        <end position="37"/>
    </location>
</feature>
<feature type="compositionally biased region" description="Gly residues" evidence="3">
    <location>
        <begin position="1620"/>
        <end position="1630"/>
    </location>
</feature>
<feature type="compositionally biased region" description="Acidic residues" evidence="3">
    <location>
        <begin position="1476"/>
        <end position="1485"/>
    </location>
</feature>
<dbReference type="PROSITE" id="PS50195">
    <property type="entry name" value="PX"/>
    <property type="match status" value="1"/>
</dbReference>
<feature type="region of interest" description="Disordered" evidence="3">
    <location>
        <begin position="1369"/>
        <end position="1396"/>
    </location>
</feature>
<accession>A0A9N9AV20</accession>
<dbReference type="SUPFAM" id="SSF50729">
    <property type="entry name" value="PH domain-like"/>
    <property type="match status" value="1"/>
</dbReference>
<dbReference type="SUPFAM" id="SSF64268">
    <property type="entry name" value="PX domain"/>
    <property type="match status" value="1"/>
</dbReference>
<dbReference type="Pfam" id="PF00620">
    <property type="entry name" value="RhoGAP"/>
    <property type="match status" value="1"/>
</dbReference>
<feature type="domain" description="Rho-GAP" evidence="6">
    <location>
        <begin position="1168"/>
        <end position="1357"/>
    </location>
</feature>
<comment type="caution">
    <text evidence="7">The sequence shown here is derived from an EMBL/GenBank/DDBJ whole genome shotgun (WGS) entry which is preliminary data.</text>
</comment>
<dbReference type="InterPro" id="IPR001683">
    <property type="entry name" value="PX_dom"/>
</dbReference>
<feature type="compositionally biased region" description="Polar residues" evidence="3">
    <location>
        <begin position="1495"/>
        <end position="1509"/>
    </location>
</feature>
<feature type="compositionally biased region" description="Polar residues" evidence="3">
    <location>
        <begin position="1526"/>
        <end position="1561"/>
    </location>
</feature>
<evidence type="ECO:0000256" key="3">
    <source>
        <dbReference type="SAM" id="MobiDB-lite"/>
    </source>
</evidence>
<dbReference type="Gene3D" id="3.30.1520.10">
    <property type="entry name" value="Phox-like domain"/>
    <property type="match status" value="1"/>
</dbReference>
<feature type="region of interest" description="Disordered" evidence="3">
    <location>
        <begin position="1048"/>
        <end position="1090"/>
    </location>
</feature>
<feature type="compositionally biased region" description="Low complexity" evidence="3">
    <location>
        <begin position="266"/>
        <end position="280"/>
    </location>
</feature>
<organism evidence="7 8">
    <name type="scientific">Ambispora leptoticha</name>
    <dbReference type="NCBI Taxonomy" id="144679"/>
    <lineage>
        <taxon>Eukaryota</taxon>
        <taxon>Fungi</taxon>
        <taxon>Fungi incertae sedis</taxon>
        <taxon>Mucoromycota</taxon>
        <taxon>Glomeromycotina</taxon>
        <taxon>Glomeromycetes</taxon>
        <taxon>Archaeosporales</taxon>
        <taxon>Ambisporaceae</taxon>
        <taxon>Ambispora</taxon>
    </lineage>
</organism>
<keyword evidence="2" id="KW-0175">Coiled coil</keyword>
<feature type="domain" description="PH" evidence="4">
    <location>
        <begin position="797"/>
        <end position="906"/>
    </location>
</feature>
<dbReference type="PANTHER" id="PTHR23176:SF129">
    <property type="entry name" value="RHO GTPASE ACTIVATING PROTEIN AT 16F, ISOFORM E-RELATED"/>
    <property type="match status" value="1"/>
</dbReference>
<feature type="domain" description="PX" evidence="5">
    <location>
        <begin position="665"/>
        <end position="788"/>
    </location>
</feature>
<dbReference type="InterPro" id="IPR008936">
    <property type="entry name" value="Rho_GTPase_activation_prot"/>
</dbReference>
<dbReference type="Gene3D" id="1.10.555.10">
    <property type="entry name" value="Rho GTPase activation protein"/>
    <property type="match status" value="1"/>
</dbReference>
<dbReference type="SMART" id="SM00324">
    <property type="entry name" value="RhoGAP"/>
    <property type="match status" value="1"/>
</dbReference>
<protein>
    <submittedName>
        <fullName evidence="7">11675_t:CDS:1</fullName>
    </submittedName>
</protein>
<dbReference type="EMBL" id="CAJVPS010001520">
    <property type="protein sequence ID" value="CAG8541157.1"/>
    <property type="molecule type" value="Genomic_DNA"/>
</dbReference>
<dbReference type="Pfam" id="PF00169">
    <property type="entry name" value="PH"/>
    <property type="match status" value="1"/>
</dbReference>
<dbReference type="GO" id="GO:0005096">
    <property type="term" value="F:GTPase activator activity"/>
    <property type="evidence" value="ECO:0007669"/>
    <property type="project" value="UniProtKB-KW"/>
</dbReference>
<feature type="compositionally biased region" description="Low complexity" evidence="3">
    <location>
        <begin position="611"/>
        <end position="629"/>
    </location>
</feature>
<feature type="compositionally biased region" description="Low complexity" evidence="3">
    <location>
        <begin position="210"/>
        <end position="232"/>
    </location>
</feature>
<feature type="compositionally biased region" description="Low complexity" evidence="3">
    <location>
        <begin position="1373"/>
        <end position="1386"/>
    </location>
</feature>
<evidence type="ECO:0000256" key="1">
    <source>
        <dbReference type="ARBA" id="ARBA00022468"/>
    </source>
</evidence>
<feature type="region of interest" description="Disordered" evidence="3">
    <location>
        <begin position="574"/>
        <end position="653"/>
    </location>
</feature>
<keyword evidence="1" id="KW-0343">GTPase activation</keyword>